<evidence type="ECO:0000256" key="3">
    <source>
        <dbReference type="ARBA" id="ARBA00022490"/>
    </source>
</evidence>
<dbReference type="InterPro" id="IPR001251">
    <property type="entry name" value="CRAL-TRIO_dom"/>
</dbReference>
<organism evidence="6 7">
    <name type="scientific">Patella caerulea</name>
    <name type="common">Rayed Mediterranean limpet</name>
    <dbReference type="NCBI Taxonomy" id="87958"/>
    <lineage>
        <taxon>Eukaryota</taxon>
        <taxon>Metazoa</taxon>
        <taxon>Spiralia</taxon>
        <taxon>Lophotrochozoa</taxon>
        <taxon>Mollusca</taxon>
        <taxon>Gastropoda</taxon>
        <taxon>Patellogastropoda</taxon>
        <taxon>Patelloidea</taxon>
        <taxon>Patellidae</taxon>
        <taxon>Patella</taxon>
    </lineage>
</organism>
<dbReference type="InterPro" id="IPR004097">
    <property type="entry name" value="DHHA2"/>
</dbReference>
<dbReference type="SUPFAM" id="SSF52087">
    <property type="entry name" value="CRAL/TRIO domain"/>
    <property type="match status" value="1"/>
</dbReference>
<feature type="compositionally biased region" description="Basic and acidic residues" evidence="4">
    <location>
        <begin position="1883"/>
        <end position="1893"/>
    </location>
</feature>
<comment type="caution">
    <text evidence="6">The sequence shown here is derived from an EMBL/GenBank/DDBJ whole genome shotgun (WGS) entry which is preliminary data.</text>
</comment>
<dbReference type="SMART" id="SM01131">
    <property type="entry name" value="DHHA2"/>
    <property type="match status" value="1"/>
</dbReference>
<feature type="region of interest" description="Disordered" evidence="4">
    <location>
        <begin position="1882"/>
        <end position="1905"/>
    </location>
</feature>
<dbReference type="InterPro" id="IPR022181">
    <property type="entry name" value="Bcl2-/adenovirus-E1B"/>
</dbReference>
<accession>A0AAN8JJ03</accession>
<dbReference type="Gene3D" id="3.10.310.20">
    <property type="entry name" value="DHHA2 domain"/>
    <property type="match status" value="1"/>
</dbReference>
<dbReference type="FunFam" id="3.40.525.10:FF:000001">
    <property type="entry name" value="BCL2/adenovirus E1B protein-interacting protein 2"/>
    <property type="match status" value="1"/>
</dbReference>
<evidence type="ECO:0000313" key="7">
    <source>
        <dbReference type="Proteomes" id="UP001347796"/>
    </source>
</evidence>
<dbReference type="InterPro" id="IPR036865">
    <property type="entry name" value="CRAL-TRIO_dom_sf"/>
</dbReference>
<dbReference type="InterPro" id="IPR038763">
    <property type="entry name" value="DHH_sf"/>
</dbReference>
<feature type="compositionally biased region" description="Polar residues" evidence="4">
    <location>
        <begin position="1597"/>
        <end position="1606"/>
    </location>
</feature>
<feature type="region of interest" description="Disordered" evidence="4">
    <location>
        <begin position="1596"/>
        <end position="1630"/>
    </location>
</feature>
<dbReference type="Pfam" id="PF13716">
    <property type="entry name" value="CRAL_TRIO_2"/>
    <property type="match status" value="1"/>
</dbReference>
<dbReference type="Gene3D" id="3.40.525.10">
    <property type="entry name" value="CRAL-TRIO lipid binding domain"/>
    <property type="match status" value="1"/>
</dbReference>
<feature type="domain" description="CRAL-TRIO" evidence="5">
    <location>
        <begin position="2366"/>
        <end position="2527"/>
    </location>
</feature>
<dbReference type="GO" id="GO:0004309">
    <property type="term" value="F:exopolyphosphatase activity"/>
    <property type="evidence" value="ECO:0007669"/>
    <property type="project" value="TreeGrafter"/>
</dbReference>
<dbReference type="SUPFAM" id="SSF64182">
    <property type="entry name" value="DHH phosphoesterases"/>
    <property type="match status" value="1"/>
</dbReference>
<feature type="region of interest" description="Disordered" evidence="4">
    <location>
        <begin position="761"/>
        <end position="814"/>
    </location>
</feature>
<feature type="compositionally biased region" description="Basic and acidic residues" evidence="4">
    <location>
        <begin position="1998"/>
        <end position="2008"/>
    </location>
</feature>
<dbReference type="CDD" id="cd00170">
    <property type="entry name" value="SEC14"/>
    <property type="match status" value="1"/>
</dbReference>
<feature type="compositionally biased region" description="Basic and acidic residues" evidence="4">
    <location>
        <begin position="2123"/>
        <end position="2148"/>
    </location>
</feature>
<evidence type="ECO:0000256" key="1">
    <source>
        <dbReference type="ARBA" id="ARBA00004496"/>
    </source>
</evidence>
<dbReference type="PROSITE" id="PS50191">
    <property type="entry name" value="CRAL_TRIO"/>
    <property type="match status" value="1"/>
</dbReference>
<dbReference type="EMBL" id="JAZGQO010000009">
    <property type="protein sequence ID" value="KAK6178507.1"/>
    <property type="molecule type" value="Genomic_DNA"/>
</dbReference>
<evidence type="ECO:0000313" key="6">
    <source>
        <dbReference type="EMBL" id="KAK6178507.1"/>
    </source>
</evidence>
<feature type="region of interest" description="Disordered" evidence="4">
    <location>
        <begin position="1975"/>
        <end position="2009"/>
    </location>
</feature>
<feature type="region of interest" description="Disordered" evidence="4">
    <location>
        <begin position="2118"/>
        <end position="2155"/>
    </location>
</feature>
<protein>
    <recommendedName>
        <fullName evidence="5">CRAL-TRIO domain-containing protein</fullName>
    </recommendedName>
</protein>
<feature type="compositionally biased region" description="Basic and acidic residues" evidence="4">
    <location>
        <begin position="2195"/>
        <end position="2205"/>
    </location>
</feature>
<dbReference type="Gene3D" id="3.90.1640.10">
    <property type="entry name" value="inorganic pyrophosphatase (n-terminal core)"/>
    <property type="match status" value="1"/>
</dbReference>
<gene>
    <name evidence="6" type="ORF">SNE40_013287</name>
</gene>
<comment type="similarity">
    <text evidence="2">Belongs to the PPase class C family. Prune subfamily.</text>
</comment>
<feature type="region of interest" description="Disordered" evidence="4">
    <location>
        <begin position="1452"/>
        <end position="1479"/>
    </location>
</feature>
<dbReference type="Pfam" id="PF12496">
    <property type="entry name" value="BNIP2"/>
    <property type="match status" value="1"/>
</dbReference>
<dbReference type="Pfam" id="PF02833">
    <property type="entry name" value="DHHA2"/>
    <property type="match status" value="1"/>
</dbReference>
<evidence type="ECO:0000256" key="2">
    <source>
        <dbReference type="ARBA" id="ARBA00010331"/>
    </source>
</evidence>
<feature type="compositionally biased region" description="Basic and acidic residues" evidence="4">
    <location>
        <begin position="2533"/>
        <end position="2558"/>
    </location>
</feature>
<feature type="region of interest" description="Disordered" evidence="4">
    <location>
        <begin position="1515"/>
        <end position="1553"/>
    </location>
</feature>
<dbReference type="SMART" id="SM00516">
    <property type="entry name" value="SEC14"/>
    <property type="match status" value="1"/>
</dbReference>
<keyword evidence="3" id="KW-0963">Cytoplasm</keyword>
<dbReference type="PANTHER" id="PTHR12112:SF39">
    <property type="entry name" value="EG:152A3.5 PROTEIN (FBGN0003116_PN PROTEIN)"/>
    <property type="match status" value="1"/>
</dbReference>
<feature type="region of interest" description="Disordered" evidence="4">
    <location>
        <begin position="2225"/>
        <end position="2291"/>
    </location>
</feature>
<dbReference type="InterPro" id="IPR038222">
    <property type="entry name" value="DHHA2_dom_sf"/>
</dbReference>
<feature type="region of interest" description="Disordered" evidence="4">
    <location>
        <begin position="2077"/>
        <end position="2101"/>
    </location>
</feature>
<keyword evidence="7" id="KW-1185">Reference proteome</keyword>
<sequence length="2564" mass="284604">MDDYLLMTKESLARLDDYTKVHVVSGNKSCDLDSTVSALVYAYYLYTIDENKDVFYLPLMQIPRNKFRLRLETVHFLDKVGIQQELLSFYEDISLLDLHAKGKLILTLVDYHVLSPSLSDLESDVVKVIDHRPIEKQWPVSCQTIIEPVGSCCTLIADEILKNPDFPFDGIVNVLLYGTILIDTINMSPEVGKTTDKDRVVVHELEESLEDMGVERDALFDDINAAKFDMSDLTTMEILEKDVKLIESSNLTVAMSSVTMEMTDLFVRENLETELKEFAEICGAQVVVLMTLGKSDDVTSRQLALYSNNRIYRQQIADVLLAHNDPSLKLEVSDSPFEDIVSYNQGNVQASRKKVLPIIKGFLNGEQTPEDSSSQVQSAINSESSSSVIGAMADSGKGESDHEQHILSNETMSPEMTDIFDPFSPQSITAENADRDTNQSELFQDFDNIGSKNNHPSNDLLQTNDISNTSVLTDHINKETSGSNSNSILDVHETDNDLFGIEATVNESPLSANQVKSDNTNRFEPPEEEDNFELTEADMYNQGANCSMLGTESPMEFTSAPNSQPGSKVSSYPVTPPNSFLDAGFMGKHHDLPSFNNSEMVQIIKAKQASIGVSFSENNDTDEKTEPYAPANSYAGSSFDSYLKETNLPSFQNTDLVQKVREKRASLDISAASGSDNLDIDPFPFTPHNSYMDKSLDQFALSQLSSQDLSNRLENEQQDIEADQDLHSNFQDFGMDDIAPIASSSAARVFDLGSKQSTQSDLLNMGYSRSGSSDTESSRDIDSPEESSINPMALPPMNQNNPFLPEGQGYSQFDNSDISNNIPDPQTFGTESVNTEDLLSNLKSDTSDVPTEATSNVAASQLAQQMISYTDDFDLDPLKSSPPTLRGQSSLELLNGLMGSSTQGENVVANQLVGDIQTNSTTFGDMDNFLTDNSLGNNSTVLNNALLENTAGESVLASEISEEMTTNSNSTISTFDNFLLGNPSGENVIADQIAQNIATHLEDENKKVSLTENKDVFDPLSSSQSDKNVPNLQSQSSLELLTGLTENASFKNQHPTQDNMNNMLLESPTSENIVATSIAEEISTDSNRVLNQINNSIIDIPISETGVASQMREEMIEDTNTGVNYLNNSLLESSLDENVVASQMREEMAEDTSNGVGYLYNSLLESSQDENVVANQIEAEMSIDADKTTNNVNTLLSSAEENNIDVSHIAEEMAIDADVDTNSDSLLDGSFNKDPVATQVADKVLAANTMLEDLDSMLTSACSSGTSNMVTSDTFQPFTSGEEEFINNTPVFDPFSTIKSEENLVCPDDRIEFGPSNEQLKPVTSLSFNPFTSEPESERVDPFTNVQENMSVQQEKDFDPFSTITSDGQNLVSGFNDNFEDIAKGMSFENAGFESNFTSNEKPEADWSITNDDDLSTQPELLDKNYNNTVSDPTEPLNTNFIEYVPSLTPAGNVPQNLETEDQHNVAKSNAPPNIDTGILKESNHSILQSTQFQDNEKSVVHQPSIQSDLSTSFEYNEGNSESFSDVSSVDNKNTKDSSEQFQPETSLIGANEARTSEHLEGLEEKEKDLTSLVQENTCTAKSELDKIKSRELVHQPSIQSDLSTSFEDKSSEAVSSNAVSPEEENPTASLVSFEDASDNPHINLSETPLPVEENVTKSNVISNENEIRFKEPDTTTPSSIDKEFENMSYEVTASKSVGFAAFSNDDSSDSNMFVVDDKSEDEFEGKKNVGFSTFSIDEDFDNVKCVGFSTAKFYDNECDDMASPDEQVDPVLNEEILKTSSALVETAFREAIDIERAHIHEQSMKNEVEPLPSESESEELEGLNNSISNNIENSPNEDADTIDNEIEENISEAAVSEVAFSFANELIKEALDNYDEVMEPAINHDKEGESTPKRNPPLGVKNANNSLSLETDYLPGMDPLRGSLDIYSAADHSTTISTDAHREVAESVSFRKISGDESPSKQKELLDKLRKDAEENKHDEMLNEEGIDASSEYSQETSEHSSSDWKSNENSLIENIPTGFDSNETEISAVPPHVNITAPSSPEELDFEPTIEIKPSSENELMQNEMNANAIIQMSEQPIELSEPNPENQNDSEPKGESEVEEIMVKVSNTANESIFTGEIDDFSKETRTIDDNNKSAPTSEDHKTEAEEGCFSDLTDREKKEVYMTSAGRMSISVDIKDNIDSDAYDNTPTIDPRSDSEHRQDISEIIAADLTPVDLDKKITDKDISHKEEWQDDDLPPLLDGEEIRPPVEDICARDDSCRVEGAKLDRPSSLERPPDTPTKKKIVPDLDLFNDDGNDDDILDDIDDDGDEKEDLEWETKKVILDDTPIQSSSSEPIAEYSAQEESEDVKRWKVVNVGDKEYRIDLTVIEPYKKVISHGGYYGEGLNAIIVFSGCHLPDKRRKDYQYVMDHLFIYVVHTLEELVAEDYMIVYFHGATPKKQSPSFGWLKKCYQMIDRRLKKNLKSLLLVHPTLWLRTVVIMTKPFISSKFSSKLRFVKTLQDLGAIIPMENLNVPDAVKIIEEKLKENPKYLEEEEKREKKLEKEAEKERKKKLKEDKKKKKK</sequence>
<feature type="region of interest" description="Disordered" evidence="4">
    <location>
        <begin position="2182"/>
        <end position="2210"/>
    </location>
</feature>
<feature type="compositionally biased region" description="Basic and acidic residues" evidence="4">
    <location>
        <begin position="2245"/>
        <end position="2288"/>
    </location>
</feature>
<evidence type="ECO:0000256" key="4">
    <source>
        <dbReference type="SAM" id="MobiDB-lite"/>
    </source>
</evidence>
<dbReference type="PANTHER" id="PTHR12112">
    <property type="entry name" value="BNIP - RELATED"/>
    <property type="match status" value="1"/>
</dbReference>
<comment type="subcellular location">
    <subcellularLocation>
        <location evidence="1">Cytoplasm</location>
    </subcellularLocation>
</comment>
<reference evidence="6 7" key="1">
    <citation type="submission" date="2024-01" db="EMBL/GenBank/DDBJ databases">
        <title>The genome of the rayed Mediterranean limpet Patella caerulea (Linnaeus, 1758).</title>
        <authorList>
            <person name="Anh-Thu Weber A."/>
            <person name="Halstead-Nussloch G."/>
        </authorList>
    </citation>
    <scope>NUCLEOTIDE SEQUENCE [LARGE SCALE GENOMIC DNA]</scope>
    <source>
        <strain evidence="6">AATW-2023a</strain>
        <tissue evidence="6">Whole specimen</tissue>
    </source>
</reference>
<evidence type="ECO:0000259" key="5">
    <source>
        <dbReference type="PROSITE" id="PS50191"/>
    </source>
</evidence>
<proteinExistence type="inferred from homology"/>
<name>A0AAN8JJ03_PATCE</name>
<feature type="region of interest" description="Disordered" evidence="4">
    <location>
        <begin position="2533"/>
        <end position="2564"/>
    </location>
</feature>
<feature type="compositionally biased region" description="Polar residues" evidence="4">
    <location>
        <begin position="1515"/>
        <end position="1532"/>
    </location>
</feature>
<dbReference type="Proteomes" id="UP001347796">
    <property type="component" value="Unassembled WGS sequence"/>
</dbReference>
<dbReference type="GO" id="GO:0005737">
    <property type="term" value="C:cytoplasm"/>
    <property type="evidence" value="ECO:0007669"/>
    <property type="project" value="UniProtKB-SubCell"/>
</dbReference>